<organism evidence="2 3">
    <name type="scientific">Bugula neritina</name>
    <name type="common">Brown bryozoan</name>
    <name type="synonym">Sertularia neritina</name>
    <dbReference type="NCBI Taxonomy" id="10212"/>
    <lineage>
        <taxon>Eukaryota</taxon>
        <taxon>Metazoa</taxon>
        <taxon>Spiralia</taxon>
        <taxon>Lophotrochozoa</taxon>
        <taxon>Bryozoa</taxon>
        <taxon>Gymnolaemata</taxon>
        <taxon>Cheilostomatida</taxon>
        <taxon>Flustrina</taxon>
        <taxon>Buguloidea</taxon>
        <taxon>Bugulidae</taxon>
        <taxon>Bugula</taxon>
    </lineage>
</organism>
<gene>
    <name evidence="2" type="ORF">EB796_020259</name>
</gene>
<comment type="caution">
    <text evidence="2">The sequence shown here is derived from an EMBL/GenBank/DDBJ whole genome shotgun (WGS) entry which is preliminary data.</text>
</comment>
<protein>
    <submittedName>
        <fullName evidence="2">Uncharacterized protein</fullName>
    </submittedName>
</protein>
<feature type="signal peptide" evidence="1">
    <location>
        <begin position="1"/>
        <end position="22"/>
    </location>
</feature>
<sequence>MGLNTIVLLYTAVVLCTSLTWAMSIRSSERSDTATTYEGSGSELIDTFTNYDTLEIPTNQTVETYTLPPIPKNGCIFIAARRVGAVDRRVRHEPSTTYPLIRIMKMDDNGMEYK</sequence>
<name>A0A7J7J7B2_BUGNE</name>
<dbReference type="EMBL" id="VXIV02003040">
    <property type="protein sequence ID" value="KAF6021431.1"/>
    <property type="molecule type" value="Genomic_DNA"/>
</dbReference>
<reference evidence="2" key="1">
    <citation type="submission" date="2020-06" db="EMBL/GenBank/DDBJ databases">
        <title>Draft genome of Bugula neritina, a colonial animal packing powerful symbionts and potential medicines.</title>
        <authorList>
            <person name="Rayko M."/>
        </authorList>
    </citation>
    <scope>NUCLEOTIDE SEQUENCE [LARGE SCALE GENOMIC DNA]</scope>
    <source>
        <strain evidence="2">Kwan_BN1</strain>
    </source>
</reference>
<evidence type="ECO:0000313" key="2">
    <source>
        <dbReference type="EMBL" id="KAF6021431.1"/>
    </source>
</evidence>
<evidence type="ECO:0000256" key="1">
    <source>
        <dbReference type="SAM" id="SignalP"/>
    </source>
</evidence>
<accession>A0A7J7J7B2</accession>
<dbReference type="AlphaFoldDB" id="A0A7J7J7B2"/>
<keyword evidence="3" id="KW-1185">Reference proteome</keyword>
<feature type="chain" id="PRO_5029871894" evidence="1">
    <location>
        <begin position="23"/>
        <end position="114"/>
    </location>
</feature>
<keyword evidence="1" id="KW-0732">Signal</keyword>
<dbReference type="Proteomes" id="UP000593567">
    <property type="component" value="Unassembled WGS sequence"/>
</dbReference>
<proteinExistence type="predicted"/>
<evidence type="ECO:0000313" key="3">
    <source>
        <dbReference type="Proteomes" id="UP000593567"/>
    </source>
</evidence>